<dbReference type="InterPro" id="IPR042120">
    <property type="entry name" value="MutL_C_dimsub"/>
</dbReference>
<accession>A0ABQ6MMP3</accession>
<dbReference type="InterPro" id="IPR037198">
    <property type="entry name" value="MutL_C_sf"/>
</dbReference>
<sequence>MRFVSSPPPSAPALRPPTQSLQFTLEHLRSCRVIGQCDRRWIAIMSPHGPASTLLSMIDQHAADERLRKAAVLSAIYAGGRFAFGAPPEPGAWGRDANLAYRLSAGDGGFRAGDAVATISEEQRREFEARRAVIQNDYGWDAAVEAGVLSIKTYPVVCHAHMTADVLLRFLADPDRCPFRTSIDRHSCRYAVMFNTALSHAQMASMVRNLGQVDNWQTCAHGRPTVVPIRIVERG</sequence>
<evidence type="ECO:0000313" key="2">
    <source>
        <dbReference type="Proteomes" id="UP001165060"/>
    </source>
</evidence>
<gene>
    <name evidence="1" type="ORF">TeGR_g6291</name>
</gene>
<name>A0ABQ6MMP3_9STRA</name>
<dbReference type="Proteomes" id="UP001165060">
    <property type="component" value="Unassembled WGS sequence"/>
</dbReference>
<dbReference type="EMBL" id="BRYB01004295">
    <property type="protein sequence ID" value="GMI28732.1"/>
    <property type="molecule type" value="Genomic_DNA"/>
</dbReference>
<comment type="caution">
    <text evidence="1">The sequence shown here is derived from an EMBL/GenBank/DDBJ whole genome shotgun (WGS) entry which is preliminary data.</text>
</comment>
<dbReference type="InterPro" id="IPR038973">
    <property type="entry name" value="MutL/Mlh/Pms-like"/>
</dbReference>
<reference evidence="1 2" key="1">
    <citation type="journal article" date="2023" name="Commun. Biol.">
        <title>Genome analysis of Parmales, the sister group of diatoms, reveals the evolutionary specialization of diatoms from phago-mixotrophs to photoautotrophs.</title>
        <authorList>
            <person name="Ban H."/>
            <person name="Sato S."/>
            <person name="Yoshikawa S."/>
            <person name="Yamada K."/>
            <person name="Nakamura Y."/>
            <person name="Ichinomiya M."/>
            <person name="Sato N."/>
            <person name="Blanc-Mathieu R."/>
            <person name="Endo H."/>
            <person name="Kuwata A."/>
            <person name="Ogata H."/>
        </authorList>
    </citation>
    <scope>NUCLEOTIDE SEQUENCE [LARGE SCALE GENOMIC DNA]</scope>
</reference>
<dbReference type="SUPFAM" id="SSF118116">
    <property type="entry name" value="DNA mismatch repair protein MutL"/>
    <property type="match status" value="1"/>
</dbReference>
<organism evidence="1 2">
    <name type="scientific">Tetraparma gracilis</name>
    <dbReference type="NCBI Taxonomy" id="2962635"/>
    <lineage>
        <taxon>Eukaryota</taxon>
        <taxon>Sar</taxon>
        <taxon>Stramenopiles</taxon>
        <taxon>Ochrophyta</taxon>
        <taxon>Bolidophyceae</taxon>
        <taxon>Parmales</taxon>
        <taxon>Triparmaceae</taxon>
        <taxon>Tetraparma</taxon>
    </lineage>
</organism>
<protein>
    <submittedName>
        <fullName evidence="1">Uncharacterized protein</fullName>
    </submittedName>
</protein>
<proteinExistence type="predicted"/>
<dbReference type="PANTHER" id="PTHR10073:SF47">
    <property type="entry name" value="DNA MISMATCH REPAIR PROTEIN MLH3"/>
    <property type="match status" value="1"/>
</dbReference>
<evidence type="ECO:0000313" key="1">
    <source>
        <dbReference type="EMBL" id="GMI28732.1"/>
    </source>
</evidence>
<dbReference type="Gene3D" id="3.30.1540.20">
    <property type="entry name" value="MutL, C-terminal domain, dimerisation subdomain"/>
    <property type="match status" value="1"/>
</dbReference>
<dbReference type="PANTHER" id="PTHR10073">
    <property type="entry name" value="DNA MISMATCH REPAIR PROTEIN MLH, PMS, MUTL"/>
    <property type="match status" value="1"/>
</dbReference>
<keyword evidence="2" id="KW-1185">Reference proteome</keyword>